<proteinExistence type="predicted"/>
<gene>
    <name evidence="2" type="ORF">IAA60_08620</name>
</gene>
<dbReference type="Proteomes" id="UP000824165">
    <property type="component" value="Unassembled WGS sequence"/>
</dbReference>
<reference evidence="2" key="2">
    <citation type="journal article" date="2021" name="PeerJ">
        <title>Extensive microbial diversity within the chicken gut microbiome revealed by metagenomics and culture.</title>
        <authorList>
            <person name="Gilroy R."/>
            <person name="Ravi A."/>
            <person name="Getino M."/>
            <person name="Pursley I."/>
            <person name="Horton D.L."/>
            <person name="Alikhan N.F."/>
            <person name="Baker D."/>
            <person name="Gharbi K."/>
            <person name="Hall N."/>
            <person name="Watson M."/>
            <person name="Adriaenssens E.M."/>
            <person name="Foster-Nyarko E."/>
            <person name="Jarju S."/>
            <person name="Secka A."/>
            <person name="Antonio M."/>
            <person name="Oren A."/>
            <person name="Chaudhuri R.R."/>
            <person name="La Ragione R."/>
            <person name="Hildebrand F."/>
            <person name="Pallen M.J."/>
        </authorList>
    </citation>
    <scope>NUCLEOTIDE SEQUENCE</scope>
    <source>
        <strain evidence="2">CHK181-108</strain>
    </source>
</reference>
<reference evidence="2" key="1">
    <citation type="submission" date="2020-10" db="EMBL/GenBank/DDBJ databases">
        <authorList>
            <person name="Gilroy R."/>
        </authorList>
    </citation>
    <scope>NUCLEOTIDE SEQUENCE</scope>
    <source>
        <strain evidence="2">CHK181-108</strain>
    </source>
</reference>
<keyword evidence="1" id="KW-0732">Signal</keyword>
<feature type="signal peptide" evidence="1">
    <location>
        <begin position="1"/>
        <end position="24"/>
    </location>
</feature>
<comment type="caution">
    <text evidence="2">The sequence shown here is derived from an EMBL/GenBank/DDBJ whole genome shotgun (WGS) entry which is preliminary data.</text>
</comment>
<organism evidence="2 3">
    <name type="scientific">Candidatus Ornithomonoglobus intestinigallinarum</name>
    <dbReference type="NCBI Taxonomy" id="2840894"/>
    <lineage>
        <taxon>Bacteria</taxon>
        <taxon>Bacillati</taxon>
        <taxon>Bacillota</taxon>
        <taxon>Clostridia</taxon>
        <taxon>Candidatus Ornithomonoglobus</taxon>
    </lineage>
</organism>
<evidence type="ECO:0000313" key="3">
    <source>
        <dbReference type="Proteomes" id="UP000824165"/>
    </source>
</evidence>
<evidence type="ECO:0008006" key="4">
    <source>
        <dbReference type="Google" id="ProtNLM"/>
    </source>
</evidence>
<evidence type="ECO:0000313" key="2">
    <source>
        <dbReference type="EMBL" id="HIT85946.1"/>
    </source>
</evidence>
<dbReference type="AlphaFoldDB" id="A0A9D1H4E5"/>
<sequence>MKKLITIAITISMIISCTAMGAFAENEEKDPTGIHIIDPETGEYELTYDDNSGITEGDVGTV</sequence>
<evidence type="ECO:0000256" key="1">
    <source>
        <dbReference type="SAM" id="SignalP"/>
    </source>
</evidence>
<feature type="non-terminal residue" evidence="2">
    <location>
        <position position="62"/>
    </location>
</feature>
<dbReference type="EMBL" id="DVLU01000091">
    <property type="protein sequence ID" value="HIT85946.1"/>
    <property type="molecule type" value="Genomic_DNA"/>
</dbReference>
<accession>A0A9D1H4E5</accession>
<name>A0A9D1H4E5_9FIRM</name>
<dbReference type="PROSITE" id="PS51257">
    <property type="entry name" value="PROKAR_LIPOPROTEIN"/>
    <property type="match status" value="1"/>
</dbReference>
<protein>
    <recommendedName>
        <fullName evidence="4">DUF1344 domain-containing protein</fullName>
    </recommendedName>
</protein>
<feature type="chain" id="PRO_5038476105" description="DUF1344 domain-containing protein" evidence="1">
    <location>
        <begin position="25"/>
        <end position="62"/>
    </location>
</feature>